<dbReference type="InterPro" id="IPR041916">
    <property type="entry name" value="Anti_sigma_zinc_sf"/>
</dbReference>
<feature type="region of interest" description="Disordered" evidence="8">
    <location>
        <begin position="125"/>
        <end position="246"/>
    </location>
</feature>
<comment type="subcellular location">
    <subcellularLocation>
        <location evidence="1">Membrane</location>
        <topology evidence="1">Single-pass membrane protein</topology>
    </subcellularLocation>
</comment>
<dbReference type="Gene3D" id="1.10.10.1320">
    <property type="entry name" value="Anti-sigma factor, zinc-finger domain"/>
    <property type="match status" value="1"/>
</dbReference>
<evidence type="ECO:0000313" key="11">
    <source>
        <dbReference type="EMBL" id="MBP2017753.1"/>
    </source>
</evidence>
<evidence type="ECO:0000256" key="4">
    <source>
        <dbReference type="ARBA" id="ARBA00023136"/>
    </source>
</evidence>
<protein>
    <recommendedName>
        <fullName evidence="6">Anti-sigma-W factor RsiW</fullName>
    </recommendedName>
</protein>
<feature type="transmembrane region" description="Helical" evidence="9">
    <location>
        <begin position="93"/>
        <end position="113"/>
    </location>
</feature>
<dbReference type="InterPro" id="IPR051474">
    <property type="entry name" value="Anti-sigma-K/W_factor"/>
</dbReference>
<evidence type="ECO:0000256" key="1">
    <source>
        <dbReference type="ARBA" id="ARBA00004167"/>
    </source>
</evidence>
<dbReference type="Pfam" id="PF13490">
    <property type="entry name" value="zf-HC2"/>
    <property type="match status" value="1"/>
</dbReference>
<reference evidence="11 12" key="1">
    <citation type="submission" date="2021-03" db="EMBL/GenBank/DDBJ databases">
        <title>Genomic Encyclopedia of Type Strains, Phase IV (KMG-IV): sequencing the most valuable type-strain genomes for metagenomic binning, comparative biology and taxonomic classification.</title>
        <authorList>
            <person name="Goeker M."/>
        </authorList>
    </citation>
    <scope>NUCLEOTIDE SEQUENCE [LARGE SCALE GENOMIC DNA]</scope>
    <source>
        <strain evidence="11 12">DSM 27138</strain>
    </source>
</reference>
<comment type="caution">
    <text evidence="11">The sequence shown here is derived from an EMBL/GenBank/DDBJ whole genome shotgun (WGS) entry which is preliminary data.</text>
</comment>
<dbReference type="RefSeq" id="WP_209465895.1">
    <property type="nucleotide sequence ID" value="NZ_JAGGLG010000007.1"/>
</dbReference>
<evidence type="ECO:0000256" key="2">
    <source>
        <dbReference type="ARBA" id="ARBA00022692"/>
    </source>
</evidence>
<gene>
    <name evidence="11" type="ORF">J2Z79_001138</name>
</gene>
<feature type="compositionally biased region" description="Polar residues" evidence="8">
    <location>
        <begin position="160"/>
        <end position="174"/>
    </location>
</feature>
<accession>A0ABS4JQD7</accession>
<keyword evidence="12" id="KW-1185">Reference proteome</keyword>
<feature type="domain" description="Putative zinc-finger" evidence="10">
    <location>
        <begin position="3"/>
        <end position="37"/>
    </location>
</feature>
<sequence length="401" mass="41896">MNCDGVRALLSAYIDGELSGGELLRVEQHLRRCHWCAGEVDALRQTIALVASLDEVEVPATFRPRLHERLVAMAPPVAAPAGPGQRRSRRNAFVRWSIPAAAAAALVIGAAGLSRMMPPAPVVQAPPQEQVAGTAPQHVASGEQPGSTVPGSSDVAGQPGSVSTPEVQTPSGTGEPTDPTKSNHELVTQPGGSTQVAGAVDPSTPATGPDQEPAGEQGAPLGQTSPGRGVTTATVDTAGGDPVDLPSRQHLRASLEVTVADPGRAASDLKSRLTLAKEIREEKKVNVVELQVTVSAADFAQAVQQLEQHFAGQNAKVHLEPVELSGQLDEVLRQVASLQAERADLALRLEGETDPKTLEVGALALANMDKEIAAQEASYQNLLDSLENGEIHIVLKPEPLQ</sequence>
<proteinExistence type="inferred from homology"/>
<name>A0ABS4JQD7_9FIRM</name>
<comment type="similarity">
    <text evidence="5">Belongs to the zinc-associated anti-sigma factor (ZAS) superfamily. Anti-sigma-W factor family.</text>
</comment>
<evidence type="ECO:0000256" key="9">
    <source>
        <dbReference type="SAM" id="Phobius"/>
    </source>
</evidence>
<evidence type="ECO:0000256" key="5">
    <source>
        <dbReference type="ARBA" id="ARBA00024353"/>
    </source>
</evidence>
<organism evidence="11 12">
    <name type="scientific">Symbiobacterium terraclitae</name>
    <dbReference type="NCBI Taxonomy" id="557451"/>
    <lineage>
        <taxon>Bacteria</taxon>
        <taxon>Bacillati</taxon>
        <taxon>Bacillota</taxon>
        <taxon>Clostridia</taxon>
        <taxon>Eubacteriales</taxon>
        <taxon>Symbiobacteriaceae</taxon>
        <taxon>Symbiobacterium</taxon>
    </lineage>
</organism>
<dbReference type="PANTHER" id="PTHR37461:SF1">
    <property type="entry name" value="ANTI-SIGMA-K FACTOR RSKA"/>
    <property type="match status" value="1"/>
</dbReference>
<keyword evidence="4 9" id="KW-0472">Membrane</keyword>
<evidence type="ECO:0000259" key="10">
    <source>
        <dbReference type="Pfam" id="PF13490"/>
    </source>
</evidence>
<feature type="coiled-coil region" evidence="7">
    <location>
        <begin position="328"/>
        <end position="385"/>
    </location>
</feature>
<evidence type="ECO:0000256" key="8">
    <source>
        <dbReference type="SAM" id="MobiDB-lite"/>
    </source>
</evidence>
<dbReference type="PANTHER" id="PTHR37461">
    <property type="entry name" value="ANTI-SIGMA-K FACTOR RSKA"/>
    <property type="match status" value="1"/>
</dbReference>
<dbReference type="InterPro" id="IPR027383">
    <property type="entry name" value="Znf_put"/>
</dbReference>
<evidence type="ECO:0000313" key="12">
    <source>
        <dbReference type="Proteomes" id="UP001519289"/>
    </source>
</evidence>
<dbReference type="Proteomes" id="UP001519289">
    <property type="component" value="Unassembled WGS sequence"/>
</dbReference>
<keyword evidence="7" id="KW-0175">Coiled coil</keyword>
<keyword evidence="2 9" id="KW-0812">Transmembrane</keyword>
<keyword evidence="3 9" id="KW-1133">Transmembrane helix</keyword>
<feature type="compositionally biased region" description="Low complexity" evidence="8">
    <location>
        <begin position="227"/>
        <end position="241"/>
    </location>
</feature>
<evidence type="ECO:0000256" key="6">
    <source>
        <dbReference type="ARBA" id="ARBA00024438"/>
    </source>
</evidence>
<dbReference type="EMBL" id="JAGGLG010000007">
    <property type="protein sequence ID" value="MBP2017753.1"/>
    <property type="molecule type" value="Genomic_DNA"/>
</dbReference>
<evidence type="ECO:0000256" key="7">
    <source>
        <dbReference type="SAM" id="Coils"/>
    </source>
</evidence>
<evidence type="ECO:0000256" key="3">
    <source>
        <dbReference type="ARBA" id="ARBA00022989"/>
    </source>
</evidence>